<dbReference type="SUPFAM" id="SSF56219">
    <property type="entry name" value="DNase I-like"/>
    <property type="match status" value="1"/>
</dbReference>
<reference evidence="1 2" key="1">
    <citation type="submission" date="2013-05" db="EMBL/GenBank/DDBJ databases">
        <title>Draft genome of the parasitic nematode Anyclostoma ceylanicum.</title>
        <authorList>
            <person name="Mitreva M."/>
        </authorList>
    </citation>
    <scope>NUCLEOTIDE SEQUENCE [LARGE SCALE GENOMIC DNA]</scope>
</reference>
<evidence type="ECO:0000313" key="1">
    <source>
        <dbReference type="EMBL" id="EPB67324.1"/>
    </source>
</evidence>
<keyword evidence="2" id="KW-1185">Reference proteome</keyword>
<name>A0A0D6L779_9BILA</name>
<organism evidence="1 2">
    <name type="scientific">Ancylostoma ceylanicum</name>
    <dbReference type="NCBI Taxonomy" id="53326"/>
    <lineage>
        <taxon>Eukaryota</taxon>
        <taxon>Metazoa</taxon>
        <taxon>Ecdysozoa</taxon>
        <taxon>Nematoda</taxon>
        <taxon>Chromadorea</taxon>
        <taxon>Rhabditida</taxon>
        <taxon>Rhabditina</taxon>
        <taxon>Rhabditomorpha</taxon>
        <taxon>Strongyloidea</taxon>
        <taxon>Ancylostomatidae</taxon>
        <taxon>Ancylostomatinae</taxon>
        <taxon>Ancylostoma</taxon>
    </lineage>
</organism>
<evidence type="ECO:0000313" key="2">
    <source>
        <dbReference type="Proteomes" id="UP000054495"/>
    </source>
</evidence>
<proteinExistence type="predicted"/>
<sequence length="249" mass="28363">MKRRRIDVLCLQETRWMGCKAKEIGERIKLFYYGVETKTNGVAIAVAGTLKEHVLSVNRVSERLISVRIATNEGFWTVISVYAPQCGCPEADEMAFYDELDEAIKSTPESDYLLLLDKIREWQMTLADAELRLNLKKTEIMSSIEEPGDVSDISGTMFTQTKEFQYLGSLLSADGTVGAAVRGRITCAWLKWRESTGILCDRRCSRVLKGKVYRTIVRPALLYGSECWPVSKTHERMLNTAEMRMLRWA</sequence>
<dbReference type="PANTHER" id="PTHR46238:SF8">
    <property type="entry name" value="ENDONUCLEASE_EXONUCLEASE_PHOSPHATASE DOMAIN-CONTAINING PROTEIN"/>
    <property type="match status" value="1"/>
</dbReference>
<dbReference type="PANTHER" id="PTHR46238">
    <property type="entry name" value="REVERSE TRANSCRIPTASE DOMAIN-CONTAINING PROTEIN"/>
    <property type="match status" value="1"/>
</dbReference>
<dbReference type="Gene3D" id="3.60.10.10">
    <property type="entry name" value="Endonuclease/exonuclease/phosphatase"/>
    <property type="match status" value="1"/>
</dbReference>
<gene>
    <name evidence="1" type="ORF">ANCCEY_13583</name>
</gene>
<dbReference type="AlphaFoldDB" id="A0A0D6L779"/>
<dbReference type="EMBL" id="KE125714">
    <property type="protein sequence ID" value="EPB67324.1"/>
    <property type="molecule type" value="Genomic_DNA"/>
</dbReference>
<dbReference type="Proteomes" id="UP000054495">
    <property type="component" value="Unassembled WGS sequence"/>
</dbReference>
<protein>
    <recommendedName>
        <fullName evidence="3">Endonuclease/exonuclease/phosphatase domain-containing protein</fullName>
    </recommendedName>
</protein>
<dbReference type="InterPro" id="IPR036691">
    <property type="entry name" value="Endo/exonu/phosph_ase_sf"/>
</dbReference>
<evidence type="ECO:0008006" key="3">
    <source>
        <dbReference type="Google" id="ProtNLM"/>
    </source>
</evidence>
<accession>A0A0D6L779</accession>
<feature type="non-terminal residue" evidence="1">
    <location>
        <position position="249"/>
    </location>
</feature>